<dbReference type="InterPro" id="IPR036691">
    <property type="entry name" value="Endo/exonu/phosph_ase_sf"/>
</dbReference>
<accession>A0AAV4J0W4</accession>
<feature type="region of interest" description="Disordered" evidence="1">
    <location>
        <begin position="69"/>
        <end position="88"/>
    </location>
</feature>
<dbReference type="Proteomes" id="UP000762676">
    <property type="component" value="Unassembled WGS sequence"/>
</dbReference>
<keyword evidence="3" id="KW-0808">Transferase</keyword>
<dbReference type="GO" id="GO:0003964">
    <property type="term" value="F:RNA-directed DNA polymerase activity"/>
    <property type="evidence" value="ECO:0007669"/>
    <property type="project" value="UniProtKB-KW"/>
</dbReference>
<keyword evidence="3" id="KW-0695">RNA-directed DNA polymerase</keyword>
<dbReference type="AlphaFoldDB" id="A0AAV4J0W4"/>
<proteinExistence type="predicted"/>
<reference evidence="3 4" key="1">
    <citation type="journal article" date="2021" name="Elife">
        <title>Chloroplast acquisition without the gene transfer in kleptoplastic sea slugs, Plakobranchus ocellatus.</title>
        <authorList>
            <person name="Maeda T."/>
            <person name="Takahashi S."/>
            <person name="Yoshida T."/>
            <person name="Shimamura S."/>
            <person name="Takaki Y."/>
            <person name="Nagai Y."/>
            <person name="Toyoda A."/>
            <person name="Suzuki Y."/>
            <person name="Arimoto A."/>
            <person name="Ishii H."/>
            <person name="Satoh N."/>
            <person name="Nishiyama T."/>
            <person name="Hasebe M."/>
            <person name="Maruyama T."/>
            <person name="Minagawa J."/>
            <person name="Obokata J."/>
            <person name="Shigenobu S."/>
        </authorList>
    </citation>
    <scope>NUCLEOTIDE SEQUENCE [LARGE SCALE GENOMIC DNA]</scope>
</reference>
<sequence length="301" mass="34493">MPGLSSLGPACVAQWVAFLDLRIPEERHQAFLPECEENPQNPQQNAMFKYINKTYELGRRLSSVHQARGDKFATGATQPSTPRREKRPKARIKEINILQLNICGITKKKTELAKILHENKDTNNTGKYLKEVCTTTNLSIQQNENSPPTLMHRAHNTLSRPDLTIMSPDLENDIEIRVLPDMGSDHRPTLITIRQNGIPPRQQRSRWNFKKANWEGFRATSEREYRNNSWEDSIDGLEGTFTSIILKSSNLHIPKGSHQKYKPFWNEEIESAVSSRRQARIELEACPTIASKKKTTTKPQQ</sequence>
<evidence type="ECO:0000313" key="4">
    <source>
        <dbReference type="Proteomes" id="UP000762676"/>
    </source>
</evidence>
<dbReference type="Pfam" id="PF14529">
    <property type="entry name" value="Exo_endo_phos_2"/>
    <property type="match status" value="1"/>
</dbReference>
<dbReference type="PANTHER" id="PTHR36688">
    <property type="entry name" value="ENDO/EXONUCLEASE/PHOSPHATASE DOMAIN-CONTAINING PROTEIN"/>
    <property type="match status" value="1"/>
</dbReference>
<comment type="caution">
    <text evidence="3">The sequence shown here is derived from an EMBL/GenBank/DDBJ whole genome shotgun (WGS) entry which is preliminary data.</text>
</comment>
<name>A0AAV4J0W4_9GAST</name>
<dbReference type="EMBL" id="BMAT01009888">
    <property type="protein sequence ID" value="GFS15895.1"/>
    <property type="molecule type" value="Genomic_DNA"/>
</dbReference>
<organism evidence="3 4">
    <name type="scientific">Elysia marginata</name>
    <dbReference type="NCBI Taxonomy" id="1093978"/>
    <lineage>
        <taxon>Eukaryota</taxon>
        <taxon>Metazoa</taxon>
        <taxon>Spiralia</taxon>
        <taxon>Lophotrochozoa</taxon>
        <taxon>Mollusca</taxon>
        <taxon>Gastropoda</taxon>
        <taxon>Heterobranchia</taxon>
        <taxon>Euthyneura</taxon>
        <taxon>Panpulmonata</taxon>
        <taxon>Sacoglossa</taxon>
        <taxon>Placobranchoidea</taxon>
        <taxon>Plakobranchidae</taxon>
        <taxon>Elysia</taxon>
    </lineage>
</organism>
<evidence type="ECO:0000313" key="3">
    <source>
        <dbReference type="EMBL" id="GFS15895.1"/>
    </source>
</evidence>
<dbReference type="PANTHER" id="PTHR36688:SF2">
    <property type="entry name" value="ENDONUCLEASE_EXONUCLEASE_PHOSPHATASE DOMAIN-CONTAINING PROTEIN"/>
    <property type="match status" value="1"/>
</dbReference>
<gene>
    <name evidence="3" type="ORF">ElyMa_004945200</name>
</gene>
<dbReference type="InterPro" id="IPR052560">
    <property type="entry name" value="RdDP_mobile_element"/>
</dbReference>
<dbReference type="SUPFAM" id="SSF56219">
    <property type="entry name" value="DNase I-like"/>
    <property type="match status" value="1"/>
</dbReference>
<keyword evidence="3" id="KW-0548">Nucleotidyltransferase</keyword>
<evidence type="ECO:0000259" key="2">
    <source>
        <dbReference type="Pfam" id="PF14529"/>
    </source>
</evidence>
<keyword evidence="4" id="KW-1185">Reference proteome</keyword>
<protein>
    <submittedName>
        <fullName evidence="3">RNA-directed DNA polymerase from mobile element jockey</fullName>
    </submittedName>
</protein>
<evidence type="ECO:0000256" key="1">
    <source>
        <dbReference type="SAM" id="MobiDB-lite"/>
    </source>
</evidence>
<feature type="domain" description="Endonuclease/exonuclease/phosphatase" evidence="2">
    <location>
        <begin position="116"/>
        <end position="189"/>
    </location>
</feature>
<dbReference type="InterPro" id="IPR005135">
    <property type="entry name" value="Endo/exonuclease/phosphatase"/>
</dbReference>
<dbReference type="Gene3D" id="3.60.10.10">
    <property type="entry name" value="Endonuclease/exonuclease/phosphatase"/>
    <property type="match status" value="1"/>
</dbReference>